<reference evidence="2 3" key="1">
    <citation type="submission" date="2024-02" db="EMBL/GenBank/DDBJ databases">
        <title>Rubritalea halochordaticola NBRC 107102.</title>
        <authorList>
            <person name="Ichikawa N."/>
            <person name="Katano-Makiyama Y."/>
            <person name="Hidaka K."/>
        </authorList>
    </citation>
    <scope>NUCLEOTIDE SEQUENCE [LARGE SCALE GENOMIC DNA]</scope>
    <source>
        <strain evidence="2 3">NBRC 107102</strain>
    </source>
</reference>
<feature type="domain" description="Ice-binding protein C-terminal" evidence="1">
    <location>
        <begin position="169"/>
        <end position="192"/>
    </location>
</feature>
<accession>A0ABP9UVN0</accession>
<keyword evidence="3" id="KW-1185">Reference proteome</keyword>
<dbReference type="InterPro" id="IPR013424">
    <property type="entry name" value="Ice-binding_C"/>
</dbReference>
<comment type="caution">
    <text evidence="2">The sequence shown here is derived from an EMBL/GenBank/DDBJ whole genome shotgun (WGS) entry which is preliminary data.</text>
</comment>
<name>A0ABP9UVN0_9BACT</name>
<evidence type="ECO:0000313" key="2">
    <source>
        <dbReference type="EMBL" id="GAA5494521.1"/>
    </source>
</evidence>
<protein>
    <recommendedName>
        <fullName evidence="1">Ice-binding protein C-terminal domain-containing protein</fullName>
    </recommendedName>
</protein>
<evidence type="ECO:0000259" key="1">
    <source>
        <dbReference type="Pfam" id="PF07589"/>
    </source>
</evidence>
<dbReference type="Pfam" id="PF07589">
    <property type="entry name" value="PEP-CTERM"/>
    <property type="match status" value="1"/>
</dbReference>
<dbReference type="Proteomes" id="UP001424741">
    <property type="component" value="Unassembled WGS sequence"/>
</dbReference>
<dbReference type="EMBL" id="BAABRL010000002">
    <property type="protein sequence ID" value="GAA5494521.1"/>
    <property type="molecule type" value="Genomic_DNA"/>
</dbReference>
<evidence type="ECO:0000313" key="3">
    <source>
        <dbReference type="Proteomes" id="UP001424741"/>
    </source>
</evidence>
<sequence>MDQFDQSGDLIYAVNVGGGAFTFTNSVNPDIDFLASHADLDTSALDLTYAGFYANTTPSANNVLGSTGAYSNDLTGETVTMNNLVIGQEYLFQILLVDGRGGSNGRYAEFDSFTTSAYGNGVNNVTWGDSLLVTGTFTADADSQSFFFDTLNQNGSSAGGQMNGFLLYSVPEPSSTALLGLAGVALLARRRR</sequence>
<organism evidence="2 3">
    <name type="scientific">Rubritalea halochordaticola</name>
    <dbReference type="NCBI Taxonomy" id="714537"/>
    <lineage>
        <taxon>Bacteria</taxon>
        <taxon>Pseudomonadati</taxon>
        <taxon>Verrucomicrobiota</taxon>
        <taxon>Verrucomicrobiia</taxon>
        <taxon>Verrucomicrobiales</taxon>
        <taxon>Rubritaleaceae</taxon>
        <taxon>Rubritalea</taxon>
    </lineage>
</organism>
<gene>
    <name evidence="2" type="ORF">Rhal01_00683</name>
</gene>
<dbReference type="NCBIfam" id="TIGR02595">
    <property type="entry name" value="PEP_CTERM"/>
    <property type="match status" value="1"/>
</dbReference>
<proteinExistence type="predicted"/>